<dbReference type="EMBL" id="MCFL01000034">
    <property type="protein sequence ID" value="ORZ33604.1"/>
    <property type="molecule type" value="Genomic_DNA"/>
</dbReference>
<protein>
    <submittedName>
        <fullName evidence="1">Uncharacterized protein</fullName>
    </submittedName>
</protein>
<evidence type="ECO:0000313" key="2">
    <source>
        <dbReference type="Proteomes" id="UP000193411"/>
    </source>
</evidence>
<comment type="caution">
    <text evidence="1">The sequence shown here is derived from an EMBL/GenBank/DDBJ whole genome shotgun (WGS) entry which is preliminary data.</text>
</comment>
<dbReference type="Proteomes" id="UP000193411">
    <property type="component" value="Unassembled WGS sequence"/>
</dbReference>
<proteinExistence type="predicted"/>
<evidence type="ECO:0000313" key="1">
    <source>
        <dbReference type="EMBL" id="ORZ33604.1"/>
    </source>
</evidence>
<dbReference type="AlphaFoldDB" id="A0A1Y2HHY8"/>
<name>A0A1Y2HHY8_9FUNG</name>
<gene>
    <name evidence="1" type="ORF">BCR44DRAFT_67015</name>
</gene>
<sequence>MIAEFLPSSRTLALSSCQRKMVKCAKRLTASRNWGWVPQGLNTLAMDSCTAHMHDGARECACGPRPPAEFAEVGKLVHVSGNDLLSLSQGRNGLVTKSNKFLGHM</sequence>
<reference evidence="1 2" key="1">
    <citation type="submission" date="2016-07" db="EMBL/GenBank/DDBJ databases">
        <title>Pervasive Adenine N6-methylation of Active Genes in Fungi.</title>
        <authorList>
            <consortium name="DOE Joint Genome Institute"/>
            <person name="Mondo S.J."/>
            <person name="Dannebaum R.O."/>
            <person name="Kuo R.C."/>
            <person name="Labutti K."/>
            <person name="Haridas S."/>
            <person name="Kuo A."/>
            <person name="Salamov A."/>
            <person name="Ahrendt S.R."/>
            <person name="Lipzen A."/>
            <person name="Sullivan W."/>
            <person name="Andreopoulos W.B."/>
            <person name="Clum A."/>
            <person name="Lindquist E."/>
            <person name="Daum C."/>
            <person name="Ramamoorthy G.K."/>
            <person name="Gryganskyi A."/>
            <person name="Culley D."/>
            <person name="Magnuson J.K."/>
            <person name="James T.Y."/>
            <person name="O'Malley M.A."/>
            <person name="Stajich J.E."/>
            <person name="Spatafora J.W."/>
            <person name="Visel A."/>
            <person name="Grigoriev I.V."/>
        </authorList>
    </citation>
    <scope>NUCLEOTIDE SEQUENCE [LARGE SCALE GENOMIC DNA]</scope>
    <source>
        <strain evidence="1 2">PL171</strain>
    </source>
</reference>
<organism evidence="1 2">
    <name type="scientific">Catenaria anguillulae PL171</name>
    <dbReference type="NCBI Taxonomy" id="765915"/>
    <lineage>
        <taxon>Eukaryota</taxon>
        <taxon>Fungi</taxon>
        <taxon>Fungi incertae sedis</taxon>
        <taxon>Blastocladiomycota</taxon>
        <taxon>Blastocladiomycetes</taxon>
        <taxon>Blastocladiales</taxon>
        <taxon>Catenariaceae</taxon>
        <taxon>Catenaria</taxon>
    </lineage>
</organism>
<keyword evidence="2" id="KW-1185">Reference proteome</keyword>
<accession>A0A1Y2HHY8</accession>